<dbReference type="InterPro" id="IPR007842">
    <property type="entry name" value="HEPN_dom"/>
</dbReference>
<accession>A0A5C4RNY9</accession>
<dbReference type="SUPFAM" id="SSF81593">
    <property type="entry name" value="Nucleotidyltransferase substrate binding subunit/domain"/>
    <property type="match status" value="1"/>
</dbReference>
<sequence length="151" mass="16939">MDAGRTTSAGLWRFARDYSVAGGIVANAAKDKYSDPAYFLYGRSIELALKAFLVARGVSYSELRGRAYGHDLVALLRRARRHRLGQFAKISPTEMKALALLNEHYSSKRFEYIVTGFFSVPDFFGIQLFTHQLVSALKDFCIRSTYGKVPA</sequence>
<evidence type="ECO:0000259" key="1">
    <source>
        <dbReference type="Pfam" id="PF05168"/>
    </source>
</evidence>
<keyword evidence="3" id="KW-1185">Reference proteome</keyword>
<evidence type="ECO:0000313" key="2">
    <source>
        <dbReference type="EMBL" id="TNJ32644.1"/>
    </source>
</evidence>
<feature type="domain" description="HEPN" evidence="1">
    <location>
        <begin position="29"/>
        <end position="111"/>
    </location>
</feature>
<proteinExistence type="predicted"/>
<organism evidence="2 3">
    <name type="scientific">Arenimonas terrae</name>
    <dbReference type="NCBI Taxonomy" id="2546226"/>
    <lineage>
        <taxon>Bacteria</taxon>
        <taxon>Pseudomonadati</taxon>
        <taxon>Pseudomonadota</taxon>
        <taxon>Gammaproteobacteria</taxon>
        <taxon>Lysobacterales</taxon>
        <taxon>Lysobacteraceae</taxon>
        <taxon>Arenimonas</taxon>
    </lineage>
</organism>
<dbReference type="RefSeq" id="WP_139450162.1">
    <property type="nucleotide sequence ID" value="NZ_SMDR01000005.1"/>
</dbReference>
<reference evidence="2 3" key="1">
    <citation type="submission" date="2019-03" db="EMBL/GenBank/DDBJ databases">
        <title>Arenimonas daejeonensis sp. nov., isolated from compost.</title>
        <authorList>
            <person name="Jeon C.O."/>
        </authorList>
    </citation>
    <scope>NUCLEOTIDE SEQUENCE [LARGE SCALE GENOMIC DNA]</scope>
    <source>
        <strain evidence="2 3">R29</strain>
    </source>
</reference>
<gene>
    <name evidence="2" type="ORF">E1B00_14690</name>
</gene>
<dbReference type="Pfam" id="PF05168">
    <property type="entry name" value="HEPN"/>
    <property type="match status" value="1"/>
</dbReference>
<name>A0A5C4RNY9_9GAMM</name>
<dbReference type="EMBL" id="SMDR01000005">
    <property type="protein sequence ID" value="TNJ32644.1"/>
    <property type="molecule type" value="Genomic_DNA"/>
</dbReference>
<dbReference type="Gene3D" id="1.20.120.330">
    <property type="entry name" value="Nucleotidyltransferases domain 2"/>
    <property type="match status" value="1"/>
</dbReference>
<comment type="caution">
    <text evidence="2">The sequence shown here is derived from an EMBL/GenBank/DDBJ whole genome shotgun (WGS) entry which is preliminary data.</text>
</comment>
<dbReference type="Proteomes" id="UP000305760">
    <property type="component" value="Unassembled WGS sequence"/>
</dbReference>
<protein>
    <submittedName>
        <fullName evidence="2">HEPN domain-containing protein</fullName>
    </submittedName>
</protein>
<dbReference type="AlphaFoldDB" id="A0A5C4RNY9"/>
<dbReference type="OrthoDB" id="7062181at2"/>
<evidence type="ECO:0000313" key="3">
    <source>
        <dbReference type="Proteomes" id="UP000305760"/>
    </source>
</evidence>